<sequence>MHLARPQVEIDAVERQHARKLLADGVEPKQREPAWGRAPDRLRKSGGHLRLALHAFLRRRHSTEKVGLKSSGAREESLSKLFTFELSMT</sequence>
<evidence type="ECO:0000313" key="2">
    <source>
        <dbReference type="Proteomes" id="UP000325797"/>
    </source>
</evidence>
<evidence type="ECO:0000313" key="1">
    <source>
        <dbReference type="EMBL" id="QEX20752.1"/>
    </source>
</evidence>
<dbReference type="Proteomes" id="UP000325797">
    <property type="component" value="Chromosome"/>
</dbReference>
<keyword evidence="2" id="KW-1185">Reference proteome</keyword>
<gene>
    <name evidence="1" type="ORF">FRZ61_06710</name>
</gene>
<protein>
    <submittedName>
        <fullName evidence="1">Uncharacterized protein</fullName>
    </submittedName>
</protein>
<organism evidence="1 2">
    <name type="scientific">Hypericibacter adhaerens</name>
    <dbReference type="NCBI Taxonomy" id="2602016"/>
    <lineage>
        <taxon>Bacteria</taxon>
        <taxon>Pseudomonadati</taxon>
        <taxon>Pseudomonadota</taxon>
        <taxon>Alphaproteobacteria</taxon>
        <taxon>Rhodospirillales</taxon>
        <taxon>Dongiaceae</taxon>
        <taxon>Hypericibacter</taxon>
    </lineage>
</organism>
<reference evidence="1 2" key="1">
    <citation type="submission" date="2019-08" db="EMBL/GenBank/DDBJ databases">
        <title>Hyperibacter terrae gen. nov., sp. nov. and Hyperibacter viscosus sp. nov., two new members in the family Rhodospirillaceae isolated from the rhizosphere of Hypericum perforatum.</title>
        <authorList>
            <person name="Noviana Z."/>
        </authorList>
    </citation>
    <scope>NUCLEOTIDE SEQUENCE [LARGE SCALE GENOMIC DNA]</scope>
    <source>
        <strain evidence="1 2">R5959</strain>
    </source>
</reference>
<proteinExistence type="predicted"/>
<accession>A0A5J6MT01</accession>
<dbReference type="AlphaFoldDB" id="A0A5J6MT01"/>
<dbReference type="EMBL" id="CP042582">
    <property type="protein sequence ID" value="QEX20752.1"/>
    <property type="molecule type" value="Genomic_DNA"/>
</dbReference>
<dbReference type="KEGG" id="hadh:FRZ61_06710"/>
<name>A0A5J6MT01_9PROT</name>